<protein>
    <recommendedName>
        <fullName evidence="2">PASTA domain-containing protein</fullName>
    </recommendedName>
</protein>
<accession>A0A2N5Z9A1</accession>
<dbReference type="EMBL" id="PKTG01000144">
    <property type="protein sequence ID" value="PLX15237.1"/>
    <property type="molecule type" value="Genomic_DNA"/>
</dbReference>
<evidence type="ECO:0000313" key="4">
    <source>
        <dbReference type="Proteomes" id="UP000234857"/>
    </source>
</evidence>
<evidence type="ECO:0000256" key="1">
    <source>
        <dbReference type="SAM" id="Phobius"/>
    </source>
</evidence>
<sequence>MEKKKGSIFTVLLMILTFVILVRGLFVGTIYVIEDFLKEGEISTPDFIGMPIVDALKVVPRYRLRLNVEGEKYDDHMGKNIIISQEPPPGSSVKKGRTIGIIISKGKKDIVSPDITGLTQRKAEGMILGNNFSLGKKSYAYSEKVKKGNVIAQTPGAGLELREGQFIQMLISKGKREEYIIVPDFSGENYVSVKNKIISLGLNFKDIEYDYDESKNPGEVISHTPIPGKKVLKGTPVILKVNKTTDKLRDNQSDRKEVNFEYSIPDGILEKELRVVLIDDMGIKEVHRNSYQPGTKVSFKMYVVGKGKALIYIDNLKIDEREY</sequence>
<gene>
    <name evidence="3" type="ORF">C0601_13515</name>
</gene>
<feature type="domain" description="PASTA" evidence="2">
    <location>
        <begin position="38"/>
        <end position="105"/>
    </location>
</feature>
<keyword evidence="1" id="KW-0812">Transmembrane</keyword>
<dbReference type="Gene3D" id="3.30.10.20">
    <property type="match status" value="3"/>
</dbReference>
<dbReference type="Pfam" id="PF03793">
    <property type="entry name" value="PASTA"/>
    <property type="match status" value="3"/>
</dbReference>
<evidence type="ECO:0000313" key="3">
    <source>
        <dbReference type="EMBL" id="PLX15237.1"/>
    </source>
</evidence>
<dbReference type="SMART" id="SM00740">
    <property type="entry name" value="PASTA"/>
    <property type="match status" value="3"/>
</dbReference>
<name>A0A2N5Z9A1_MUIH1</name>
<comment type="caution">
    <text evidence="3">The sequence shown here is derived from an EMBL/GenBank/DDBJ whole genome shotgun (WGS) entry which is preliminary data.</text>
</comment>
<evidence type="ECO:0000259" key="2">
    <source>
        <dbReference type="PROSITE" id="PS51178"/>
    </source>
</evidence>
<dbReference type="InterPro" id="IPR005543">
    <property type="entry name" value="PASTA_dom"/>
</dbReference>
<dbReference type="PROSITE" id="PS51178">
    <property type="entry name" value="PASTA"/>
    <property type="match status" value="3"/>
</dbReference>
<feature type="transmembrane region" description="Helical" evidence="1">
    <location>
        <begin position="12"/>
        <end position="33"/>
    </location>
</feature>
<feature type="domain" description="PASTA" evidence="2">
    <location>
        <begin position="176"/>
        <end position="243"/>
    </location>
</feature>
<dbReference type="CDD" id="cd06577">
    <property type="entry name" value="PASTA_pknB"/>
    <property type="match status" value="3"/>
</dbReference>
<organism evidence="3 4">
    <name type="scientific">Muiribacterium halophilum</name>
    <dbReference type="NCBI Taxonomy" id="2053465"/>
    <lineage>
        <taxon>Bacteria</taxon>
        <taxon>Candidatus Muiribacteriota</taxon>
        <taxon>Candidatus Muiribacteriia</taxon>
        <taxon>Candidatus Muiribacteriales</taxon>
        <taxon>Candidatus Muiribacteriaceae</taxon>
        <taxon>Candidatus Muiribacterium</taxon>
    </lineage>
</organism>
<dbReference type="Proteomes" id="UP000234857">
    <property type="component" value="Unassembled WGS sequence"/>
</dbReference>
<feature type="domain" description="PASTA" evidence="2">
    <location>
        <begin position="106"/>
        <end position="173"/>
    </location>
</feature>
<dbReference type="AlphaFoldDB" id="A0A2N5Z9A1"/>
<reference evidence="3 4" key="1">
    <citation type="submission" date="2017-11" db="EMBL/GenBank/DDBJ databases">
        <title>Genome-resolved metagenomics identifies genetic mobility, metabolic interactions, and unexpected diversity in perchlorate-reducing communities.</title>
        <authorList>
            <person name="Barnum T.P."/>
            <person name="Figueroa I.A."/>
            <person name="Carlstrom C.I."/>
            <person name="Lucas L.N."/>
            <person name="Engelbrektson A.L."/>
            <person name="Coates J.D."/>
        </authorList>
    </citation>
    <scope>NUCLEOTIDE SEQUENCE [LARGE SCALE GENOMIC DNA]</scope>
    <source>
        <strain evidence="3">BM706</strain>
    </source>
</reference>
<proteinExistence type="predicted"/>
<keyword evidence="1" id="KW-1133">Transmembrane helix</keyword>
<keyword evidence="1" id="KW-0472">Membrane</keyword>